<comment type="caution">
    <text evidence="1">The sequence shown here is derived from an EMBL/GenBank/DDBJ whole genome shotgun (WGS) entry which is preliminary data.</text>
</comment>
<evidence type="ECO:0000313" key="1">
    <source>
        <dbReference type="EMBL" id="OFJ53334.1"/>
    </source>
</evidence>
<reference evidence="1 2" key="1">
    <citation type="submission" date="2016-09" db="EMBL/GenBank/DDBJ databases">
        <title>genome sequence of Mycobacterium sp. 739 SCH.</title>
        <authorList>
            <person name="Greninger A.L."/>
            <person name="Qin X."/>
            <person name="Jerome K."/>
            <person name="Vora S."/>
            <person name="Quinn K."/>
        </authorList>
    </citation>
    <scope>NUCLEOTIDE SEQUENCE [LARGE SCALE GENOMIC DNA]</scope>
    <source>
        <strain evidence="1 2">SCH</strain>
    </source>
</reference>
<organism evidence="1 2">
    <name type="scientific">Mycolicibacterium grossiae</name>
    <dbReference type="NCBI Taxonomy" id="1552759"/>
    <lineage>
        <taxon>Bacteria</taxon>
        <taxon>Bacillati</taxon>
        <taxon>Actinomycetota</taxon>
        <taxon>Actinomycetes</taxon>
        <taxon>Mycobacteriales</taxon>
        <taxon>Mycobacteriaceae</taxon>
        <taxon>Mycolicibacterium</taxon>
    </lineage>
</organism>
<name>A0A1E8Q651_9MYCO</name>
<sequence>MTITSDDVRSLLDADADAVLVLLEGRAQVVAGGDLDDEAHRGALQVISRADLVERTGGTDLSEHELAEQAGTLDATVAELGG</sequence>
<evidence type="ECO:0000313" key="2">
    <source>
        <dbReference type="Proteomes" id="UP000178953"/>
    </source>
</evidence>
<dbReference type="RefSeq" id="WP_070353476.1">
    <property type="nucleotide sequence ID" value="NZ_CP043474.1"/>
</dbReference>
<dbReference type="Proteomes" id="UP000178953">
    <property type="component" value="Unassembled WGS sequence"/>
</dbReference>
<dbReference type="AlphaFoldDB" id="A0A1E8Q651"/>
<evidence type="ECO:0008006" key="3">
    <source>
        <dbReference type="Google" id="ProtNLM"/>
    </source>
</evidence>
<dbReference type="EMBL" id="MCHX01000026">
    <property type="protein sequence ID" value="OFJ53334.1"/>
    <property type="molecule type" value="Genomic_DNA"/>
</dbReference>
<gene>
    <name evidence="1" type="ORF">BEL07_12750</name>
</gene>
<protein>
    <recommendedName>
        <fullName evidence="3">Pyridine nucleotide-disulfide oxidoreductase</fullName>
    </recommendedName>
</protein>
<proteinExistence type="predicted"/>
<keyword evidence="2" id="KW-1185">Reference proteome</keyword>
<accession>A0A1E8Q651</accession>
<dbReference type="OrthoDB" id="3430612at2"/>